<reference evidence="4 5" key="1">
    <citation type="submission" date="2011-10" db="EMBL/GenBank/DDBJ databases">
        <title>The Improved High-Quality Draft genome of Methanoplanus limicola DSM 2279.</title>
        <authorList>
            <consortium name="US DOE Joint Genome Institute (JGI-PGF)"/>
            <person name="Lucas S."/>
            <person name="Copeland A."/>
            <person name="Lapidus A."/>
            <person name="Glavina del Rio T."/>
            <person name="Dalin E."/>
            <person name="Tice H."/>
            <person name="Bruce D."/>
            <person name="Goodwin L."/>
            <person name="Pitluck S."/>
            <person name="Peters L."/>
            <person name="Mikhailova N."/>
            <person name="Lu M."/>
            <person name="Kyrpides N."/>
            <person name="Mavromatis K."/>
            <person name="Ivanova N."/>
            <person name="Markowitz V."/>
            <person name="Cheng J.-F."/>
            <person name="Hugenholtz P."/>
            <person name="Woyke T."/>
            <person name="Wu D."/>
            <person name="Wirth R."/>
            <person name="Brambilla E.-M."/>
            <person name="Klenk H.-P."/>
            <person name="Eisen J.A."/>
        </authorList>
    </citation>
    <scope>NUCLEOTIDE SEQUENCE [LARGE SCALE GENOMIC DNA]</scope>
    <source>
        <strain evidence="4 5">DSM 2279</strain>
    </source>
</reference>
<dbReference type="SMART" id="SM00089">
    <property type="entry name" value="PKD"/>
    <property type="match status" value="1"/>
</dbReference>
<dbReference type="Pfam" id="PF18560">
    <property type="entry name" value="Lectin_like"/>
    <property type="match status" value="1"/>
</dbReference>
<dbReference type="Gene3D" id="1.10.1330.10">
    <property type="entry name" value="Dockerin domain"/>
    <property type="match status" value="1"/>
</dbReference>
<dbReference type="HOGENOM" id="CLU_309196_0_0_2"/>
<dbReference type="Gene3D" id="2.60.40.10">
    <property type="entry name" value="Immunoglobulins"/>
    <property type="match status" value="1"/>
</dbReference>
<dbReference type="PANTHER" id="PTHR12411">
    <property type="entry name" value="CYSTEINE PROTEASE FAMILY C1-RELATED"/>
    <property type="match status" value="1"/>
</dbReference>
<dbReference type="Pfam" id="PF18911">
    <property type="entry name" value="PKD_4"/>
    <property type="match status" value="1"/>
</dbReference>
<dbReference type="InterPro" id="IPR035986">
    <property type="entry name" value="PKD_dom_sf"/>
</dbReference>
<protein>
    <submittedName>
        <fullName evidence="4">PKD domain containing protein</fullName>
    </submittedName>
</protein>
<dbReference type="AlphaFoldDB" id="H1Z043"/>
<dbReference type="OrthoDB" id="136775at2157"/>
<dbReference type="SMART" id="SM00645">
    <property type="entry name" value="Pept_C1"/>
    <property type="match status" value="1"/>
</dbReference>
<dbReference type="PATRIC" id="fig|937775.9.peg.2305"/>
<dbReference type="InterPro" id="IPR038765">
    <property type="entry name" value="Papain-like_cys_pep_sf"/>
</dbReference>
<dbReference type="InterPro" id="IPR022409">
    <property type="entry name" value="PKD/Chitinase_dom"/>
</dbReference>
<dbReference type="InParanoid" id="H1Z043"/>
<feature type="domain" description="PKD" evidence="2">
    <location>
        <begin position="814"/>
        <end position="877"/>
    </location>
</feature>
<dbReference type="InterPro" id="IPR040528">
    <property type="entry name" value="Lectin-like"/>
</dbReference>
<dbReference type="GO" id="GO:0000272">
    <property type="term" value="P:polysaccharide catabolic process"/>
    <property type="evidence" value="ECO:0007669"/>
    <property type="project" value="InterPro"/>
</dbReference>
<dbReference type="Gene3D" id="3.90.70.10">
    <property type="entry name" value="Cysteine proteinases"/>
    <property type="match status" value="1"/>
</dbReference>
<dbReference type="SUPFAM" id="SSF54001">
    <property type="entry name" value="Cysteine proteinases"/>
    <property type="match status" value="1"/>
</dbReference>
<dbReference type="PROSITE" id="PS00139">
    <property type="entry name" value="THIOL_PROTEASE_CYS"/>
    <property type="match status" value="1"/>
</dbReference>
<feature type="domain" description="Dockerin" evidence="3">
    <location>
        <begin position="891"/>
        <end position="953"/>
    </location>
</feature>
<gene>
    <name evidence="4" type="ORF">Metlim_2050</name>
</gene>
<dbReference type="PROSITE" id="PS50093">
    <property type="entry name" value="PKD"/>
    <property type="match status" value="1"/>
</dbReference>
<evidence type="ECO:0000313" key="5">
    <source>
        <dbReference type="Proteomes" id="UP000005741"/>
    </source>
</evidence>
<keyword evidence="5" id="KW-1185">Reference proteome</keyword>
<organism evidence="4 5">
    <name type="scientific">Methanoplanus limicola DSM 2279</name>
    <dbReference type="NCBI Taxonomy" id="937775"/>
    <lineage>
        <taxon>Archaea</taxon>
        <taxon>Methanobacteriati</taxon>
        <taxon>Methanobacteriota</taxon>
        <taxon>Stenosarchaea group</taxon>
        <taxon>Methanomicrobia</taxon>
        <taxon>Methanomicrobiales</taxon>
        <taxon>Methanomicrobiaceae</taxon>
        <taxon>Methanoplanus</taxon>
    </lineage>
</organism>
<dbReference type="RefSeq" id="WP_004078388.1">
    <property type="nucleotide sequence ID" value="NZ_CM001436.1"/>
</dbReference>
<dbReference type="InterPro" id="IPR036439">
    <property type="entry name" value="Dockerin_dom_sf"/>
</dbReference>
<dbReference type="CDD" id="cd02619">
    <property type="entry name" value="Peptidase_C1"/>
    <property type="match status" value="1"/>
</dbReference>
<dbReference type="CDD" id="cd00146">
    <property type="entry name" value="PKD"/>
    <property type="match status" value="1"/>
</dbReference>
<evidence type="ECO:0000256" key="1">
    <source>
        <dbReference type="ARBA" id="ARBA00008455"/>
    </source>
</evidence>
<comment type="similarity">
    <text evidence="1">Belongs to the peptidase C1 family.</text>
</comment>
<dbReference type="PROSITE" id="PS00639">
    <property type="entry name" value="THIOL_PROTEASE_HIS"/>
    <property type="match status" value="1"/>
</dbReference>
<name>H1Z043_9EURY</name>
<dbReference type="GO" id="GO:0008234">
    <property type="term" value="F:cysteine-type peptidase activity"/>
    <property type="evidence" value="ECO:0007669"/>
    <property type="project" value="InterPro"/>
</dbReference>
<dbReference type="InterPro" id="IPR013128">
    <property type="entry name" value="Peptidase_C1A"/>
</dbReference>
<evidence type="ECO:0000259" key="3">
    <source>
        <dbReference type="PROSITE" id="PS51766"/>
    </source>
</evidence>
<dbReference type="Pfam" id="PF00112">
    <property type="entry name" value="Peptidase_C1"/>
    <property type="match status" value="1"/>
</dbReference>
<dbReference type="InterPro" id="IPR025660">
    <property type="entry name" value="Pept_his_AS"/>
</dbReference>
<dbReference type="InterPro" id="IPR016134">
    <property type="entry name" value="Dockerin_dom"/>
</dbReference>
<dbReference type="CDD" id="cd14256">
    <property type="entry name" value="Dockerin_I"/>
    <property type="match status" value="1"/>
</dbReference>
<dbReference type="InterPro" id="IPR000668">
    <property type="entry name" value="Peptidase_C1A_C"/>
</dbReference>
<evidence type="ECO:0000259" key="2">
    <source>
        <dbReference type="PROSITE" id="PS50093"/>
    </source>
</evidence>
<dbReference type="InterPro" id="IPR000601">
    <property type="entry name" value="PKD_dom"/>
</dbReference>
<dbReference type="InterPro" id="IPR013783">
    <property type="entry name" value="Ig-like_fold"/>
</dbReference>
<dbReference type="PROSITE" id="PS00018">
    <property type="entry name" value="EF_HAND_1"/>
    <property type="match status" value="1"/>
</dbReference>
<dbReference type="EMBL" id="CM001436">
    <property type="protein sequence ID" value="EHQ36135.1"/>
    <property type="molecule type" value="Genomic_DNA"/>
</dbReference>
<dbReference type="SUPFAM" id="SSF63446">
    <property type="entry name" value="Type I dockerin domain"/>
    <property type="match status" value="1"/>
</dbReference>
<dbReference type="STRING" id="937775.Metlim_2050"/>
<dbReference type="GO" id="GO:0006508">
    <property type="term" value="P:proteolysis"/>
    <property type="evidence" value="ECO:0007669"/>
    <property type="project" value="InterPro"/>
</dbReference>
<dbReference type="InterPro" id="IPR000169">
    <property type="entry name" value="Pept_cys_AS"/>
</dbReference>
<dbReference type="FunFam" id="2.60.40.10:FF:000270">
    <property type="entry name" value="Cell surface protein"/>
    <property type="match status" value="1"/>
</dbReference>
<sequence length="953" mass="102632">MNAINGKTIILSFLLILVLVVPAVAGTEDLGNDTGTDLEIQGDYSALAVLNDEDLVCDSCDSCSCAPDLSSGETSGDAANTAGSHPLGYIQPPNPIADRSPLDVSVLTLGDGVSIMADEPLPESYDLRVHGRMTPVKNQLDCGSCWAFAAYGSLESVLIGVEGDESDFSENNMKNKHGFDPGCCDGGSSEMAAAYLARWAVPDGVTWYSGPVSESDDPYDDSSCVSPDSLTIQRHVQDVYFLPVQSPADNSLVKSIIMDYGAVFAGFQVNRSQGFNMAGDSPAYYYNSSEGMKIDGGHGITIAGWDDSFSKDNFRVTPPGDGAYLIKNSWGSDWGNDSGYFYISYYDEDINKFMALFTAESTDNYDSVYYYDAFGATNFINMVGTTTSSFGNVFPSFGNETIRAAGVYTYQAGAEFEAEVHLNPDDGPENSTAGAVSYVNGTFDLPGYHTVDFETPVEISSDDTFSVIFTVTNPSSVLTIPIEQKIANYTSAATSAPGDSYYLTSNGHWADAYDLTGFNRPSICIKAYTTFGHVGPAPSAEFDYNRNFIVSQDNNTFTAGNYTSDLVYRLHAANMDTNTTLGGLNYTAHAENLSWIDYSAYATRINLTFVEWNFPCEYVIPGGSGFDTRAGTNFSVDNFYNHEFSRVCNTTIFRTPGVQSTNITVTFNDLSFESIFVGFAAAKDLNMTAEIISTSVVTDAPLAEPLPSGGSYHLKLNKGSLTAGTEYFFRFDTLITPNGSAVIHKPLAYVWEGMNHESADLGAAYKAEVPADMLQADEYEFSVETNTSCDWSVVRQNNLLSVLEGKSVRTTGTLSANFTASPLSGAAIRQVNFTDLSTGSPDTWTWDFGDGLTSSEQNPVHNYTSSGKYSVTLTVSEDGVTGSVTETDYITVYKKGDFNGNGFVDIGDVSKVAYMVADLTPVDMAADFNGNGEVDVGDAAIIAWYFVGKTGSL</sequence>
<evidence type="ECO:0000313" key="4">
    <source>
        <dbReference type="EMBL" id="EHQ36135.1"/>
    </source>
</evidence>
<dbReference type="Proteomes" id="UP000005741">
    <property type="component" value="Chromosome"/>
</dbReference>
<proteinExistence type="inferred from homology"/>
<accession>H1Z043</accession>
<dbReference type="SUPFAM" id="SSF49299">
    <property type="entry name" value="PKD domain"/>
    <property type="match status" value="1"/>
</dbReference>
<dbReference type="InterPro" id="IPR018247">
    <property type="entry name" value="EF_Hand_1_Ca_BS"/>
</dbReference>
<dbReference type="PROSITE" id="PS51766">
    <property type="entry name" value="DOCKERIN"/>
    <property type="match status" value="1"/>
</dbReference>